<dbReference type="KEGG" id="acan:ACA1_159000"/>
<dbReference type="Proteomes" id="UP000011083">
    <property type="component" value="Unassembled WGS sequence"/>
</dbReference>
<dbReference type="AlphaFoldDB" id="L8H9E6"/>
<proteinExistence type="predicted"/>
<dbReference type="GeneID" id="14923028"/>
<organism evidence="2 3">
    <name type="scientific">Acanthamoeba castellanii (strain ATCC 30010 / Neff)</name>
    <dbReference type="NCBI Taxonomy" id="1257118"/>
    <lineage>
        <taxon>Eukaryota</taxon>
        <taxon>Amoebozoa</taxon>
        <taxon>Discosea</taxon>
        <taxon>Longamoebia</taxon>
        <taxon>Centramoebida</taxon>
        <taxon>Acanthamoebidae</taxon>
        <taxon>Acanthamoeba</taxon>
    </lineage>
</organism>
<feature type="compositionally biased region" description="Pro residues" evidence="1">
    <location>
        <begin position="192"/>
        <end position="203"/>
    </location>
</feature>
<dbReference type="EMBL" id="KB007890">
    <property type="protein sequence ID" value="ELR22104.1"/>
    <property type="molecule type" value="Genomic_DNA"/>
</dbReference>
<protein>
    <submittedName>
        <fullName evidence="2">Uncharacterized protein</fullName>
    </submittedName>
</protein>
<feature type="compositionally biased region" description="Acidic residues" evidence="1">
    <location>
        <begin position="132"/>
        <end position="144"/>
    </location>
</feature>
<reference evidence="2 3" key="1">
    <citation type="journal article" date="2013" name="Genome Biol.">
        <title>Genome of Acanthamoeba castellanii highlights extensive lateral gene transfer and early evolution of tyrosine kinase signaling.</title>
        <authorList>
            <person name="Clarke M."/>
            <person name="Lohan A.J."/>
            <person name="Liu B."/>
            <person name="Lagkouvardos I."/>
            <person name="Roy S."/>
            <person name="Zafar N."/>
            <person name="Bertelli C."/>
            <person name="Schilde C."/>
            <person name="Kianianmomeni A."/>
            <person name="Burglin T.R."/>
            <person name="Frech C."/>
            <person name="Turcotte B."/>
            <person name="Kopec K.O."/>
            <person name="Synnott J.M."/>
            <person name="Choo C."/>
            <person name="Paponov I."/>
            <person name="Finkler A."/>
            <person name="Soon Heng Tan C."/>
            <person name="Hutchins A.P."/>
            <person name="Weinmeier T."/>
            <person name="Rattei T."/>
            <person name="Chu J.S."/>
            <person name="Gimenez G."/>
            <person name="Irimia M."/>
            <person name="Rigden D.J."/>
            <person name="Fitzpatrick D.A."/>
            <person name="Lorenzo-Morales J."/>
            <person name="Bateman A."/>
            <person name="Chiu C.H."/>
            <person name="Tang P."/>
            <person name="Hegemann P."/>
            <person name="Fromm H."/>
            <person name="Raoult D."/>
            <person name="Greub G."/>
            <person name="Miranda-Saavedra D."/>
            <person name="Chen N."/>
            <person name="Nash P."/>
            <person name="Ginger M.L."/>
            <person name="Horn M."/>
            <person name="Schaap P."/>
            <person name="Caler L."/>
            <person name="Loftus B."/>
        </authorList>
    </citation>
    <scope>NUCLEOTIDE SEQUENCE [LARGE SCALE GENOMIC DNA]</scope>
    <source>
        <strain evidence="2 3">Neff</strain>
    </source>
</reference>
<feature type="compositionally biased region" description="Basic and acidic residues" evidence="1">
    <location>
        <begin position="145"/>
        <end position="164"/>
    </location>
</feature>
<evidence type="ECO:0000313" key="2">
    <source>
        <dbReference type="EMBL" id="ELR22104.1"/>
    </source>
</evidence>
<feature type="compositionally biased region" description="Basic and acidic residues" evidence="1">
    <location>
        <begin position="118"/>
        <end position="131"/>
    </location>
</feature>
<sequence>MARHRIKMPISLQYIMPEELDLLGASGNDVRLTAQRVYMCQQHVQLLESLKKEDLKSQVGRFFRQTYVDFKLSVSLPELRDYESFRDEKLVGSGGRRKMVNALCRAMALRPHQPPMSLEKHQPSRKSANDKGDDDDDDDDDDCDYKDYYKKKAAEDEEEREVRLARAKRRRSAPASLAVATAGADDDANQPSGPPPQIPPPVPAHAAAVSAPNQVMVMTVMTVMVIEASQLATQREVALATEQLAGYLQTHFLQPWRADGRPIDLARLQELVSRCLHEEALLVAVLGLGLQSFPLSQAENLPAQLARRKRAEPGGAMAAAGYTRMYCTNRKLDPVLG</sequence>
<dbReference type="RefSeq" id="XP_004348562.1">
    <property type="nucleotide sequence ID" value="XM_004348512.1"/>
</dbReference>
<evidence type="ECO:0000313" key="3">
    <source>
        <dbReference type="Proteomes" id="UP000011083"/>
    </source>
</evidence>
<feature type="region of interest" description="Disordered" evidence="1">
    <location>
        <begin position="110"/>
        <end position="205"/>
    </location>
</feature>
<accession>L8H9E6</accession>
<evidence type="ECO:0000256" key="1">
    <source>
        <dbReference type="SAM" id="MobiDB-lite"/>
    </source>
</evidence>
<name>L8H9E6_ACACF</name>
<gene>
    <name evidence="2" type="ORF">ACA1_159000</name>
</gene>
<keyword evidence="3" id="KW-1185">Reference proteome</keyword>
<dbReference type="VEuPathDB" id="AmoebaDB:ACA1_159000"/>